<evidence type="ECO:0000313" key="1">
    <source>
        <dbReference type="EMBL" id="CAH1226857.1"/>
    </source>
</evidence>
<evidence type="ECO:0000313" key="2">
    <source>
        <dbReference type="Proteomes" id="UP000838821"/>
    </source>
</evidence>
<gene>
    <name evidence="1" type="ORF">PAECIP111891_06014</name>
</gene>
<proteinExistence type="predicted"/>
<dbReference type="EMBL" id="CAKMMW010000027">
    <property type="protein sequence ID" value="CAH1226857.1"/>
    <property type="molecule type" value="Genomic_DNA"/>
</dbReference>
<comment type="caution">
    <text evidence="1">The sequence shown here is derived from an EMBL/GenBank/DDBJ whole genome shotgun (WGS) entry which is preliminary data.</text>
</comment>
<accession>A0ABM9CYU2</accession>
<name>A0ABM9CYU2_9BACL</name>
<organism evidence="1 2">
    <name type="scientific">Paenibacillus allorhizoplanae</name>
    <dbReference type="NCBI Taxonomy" id="2905648"/>
    <lineage>
        <taxon>Bacteria</taxon>
        <taxon>Bacillati</taxon>
        <taxon>Bacillota</taxon>
        <taxon>Bacilli</taxon>
        <taxon>Bacillales</taxon>
        <taxon>Paenibacillaceae</taxon>
        <taxon>Paenibacillus</taxon>
    </lineage>
</organism>
<sequence length="114" mass="13014">MYYYISIHSDDYTQKIKSEVLEHYLLSKFGFTKVGHLKFIKEINGETVEIMGIPANPNGGYAFNTLDGIEEVNLIEIDLPRYIDGNLEHSISEIAISIAKEFSWMIDDNHGLDD</sequence>
<protein>
    <submittedName>
        <fullName evidence="1">Uncharacterized protein</fullName>
    </submittedName>
</protein>
<dbReference type="RefSeq" id="WP_236292166.1">
    <property type="nucleotide sequence ID" value="NZ_CAKMMW010000027.1"/>
</dbReference>
<reference evidence="1" key="1">
    <citation type="submission" date="2022-01" db="EMBL/GenBank/DDBJ databases">
        <authorList>
            <person name="Criscuolo A."/>
        </authorList>
    </citation>
    <scope>NUCLEOTIDE SEQUENCE</scope>
    <source>
        <strain evidence="1">CIP111891</strain>
    </source>
</reference>
<dbReference type="Proteomes" id="UP000838821">
    <property type="component" value="Unassembled WGS sequence"/>
</dbReference>
<keyword evidence="2" id="KW-1185">Reference proteome</keyword>